<dbReference type="Proteomes" id="UP001291623">
    <property type="component" value="Unassembled WGS sequence"/>
</dbReference>
<sequence>MMPHTQPIPWRWKASHNATLLPMHPGFIGAHLTLCRSAHILGLYIHVQCPYVDMKKFFFFRTSSNEANNTPSPPSKEKQFKEVSAPSLRRSLSLSSGSFYDSGLGKKNFRDSNRSPCHSKKVHSKKSGRDSCRYASPSL</sequence>
<dbReference type="EMBL" id="JAVYJV010000014">
    <property type="protein sequence ID" value="KAK4353674.1"/>
    <property type="molecule type" value="Genomic_DNA"/>
</dbReference>
<feature type="region of interest" description="Disordered" evidence="1">
    <location>
        <begin position="66"/>
        <end position="139"/>
    </location>
</feature>
<evidence type="ECO:0000313" key="3">
    <source>
        <dbReference type="Proteomes" id="UP001291623"/>
    </source>
</evidence>
<comment type="caution">
    <text evidence="2">The sequence shown here is derived from an EMBL/GenBank/DDBJ whole genome shotgun (WGS) entry which is preliminary data.</text>
</comment>
<protein>
    <submittedName>
        <fullName evidence="2">Uncharacterized protein</fullName>
    </submittedName>
</protein>
<feature type="compositionally biased region" description="Basic residues" evidence="1">
    <location>
        <begin position="117"/>
        <end position="126"/>
    </location>
</feature>
<evidence type="ECO:0000313" key="2">
    <source>
        <dbReference type="EMBL" id="KAK4353674.1"/>
    </source>
</evidence>
<gene>
    <name evidence="2" type="ORF">RND71_025868</name>
</gene>
<proteinExistence type="predicted"/>
<evidence type="ECO:0000256" key="1">
    <source>
        <dbReference type="SAM" id="MobiDB-lite"/>
    </source>
</evidence>
<feature type="compositionally biased region" description="Low complexity" evidence="1">
    <location>
        <begin position="87"/>
        <end position="105"/>
    </location>
</feature>
<dbReference type="PANTHER" id="PTHR47491">
    <property type="entry name" value="CAP-GLY DOMAIN LINKER"/>
    <property type="match status" value="1"/>
</dbReference>
<dbReference type="PANTHER" id="PTHR47491:SF5">
    <property type="entry name" value="CAP-GLY DOMAIN LINKER"/>
    <property type="match status" value="1"/>
</dbReference>
<accession>A0AAE1RM60</accession>
<organism evidence="2 3">
    <name type="scientific">Anisodus tanguticus</name>
    <dbReference type="NCBI Taxonomy" id="243964"/>
    <lineage>
        <taxon>Eukaryota</taxon>
        <taxon>Viridiplantae</taxon>
        <taxon>Streptophyta</taxon>
        <taxon>Embryophyta</taxon>
        <taxon>Tracheophyta</taxon>
        <taxon>Spermatophyta</taxon>
        <taxon>Magnoliopsida</taxon>
        <taxon>eudicotyledons</taxon>
        <taxon>Gunneridae</taxon>
        <taxon>Pentapetalae</taxon>
        <taxon>asterids</taxon>
        <taxon>lamiids</taxon>
        <taxon>Solanales</taxon>
        <taxon>Solanaceae</taxon>
        <taxon>Solanoideae</taxon>
        <taxon>Hyoscyameae</taxon>
        <taxon>Anisodus</taxon>
    </lineage>
</organism>
<name>A0AAE1RM60_9SOLA</name>
<reference evidence="2" key="1">
    <citation type="submission" date="2023-12" db="EMBL/GenBank/DDBJ databases">
        <title>Genome assembly of Anisodus tanguticus.</title>
        <authorList>
            <person name="Wang Y.-J."/>
        </authorList>
    </citation>
    <scope>NUCLEOTIDE SEQUENCE</scope>
    <source>
        <strain evidence="2">KB-2021</strain>
        <tissue evidence="2">Leaf</tissue>
    </source>
</reference>
<dbReference type="AlphaFoldDB" id="A0AAE1RM60"/>
<keyword evidence="3" id="KW-1185">Reference proteome</keyword>